<organism evidence="1 2">
    <name type="scientific">Lupinus albus</name>
    <name type="common">White lupine</name>
    <name type="synonym">Lupinus termis</name>
    <dbReference type="NCBI Taxonomy" id="3870"/>
    <lineage>
        <taxon>Eukaryota</taxon>
        <taxon>Viridiplantae</taxon>
        <taxon>Streptophyta</taxon>
        <taxon>Embryophyta</taxon>
        <taxon>Tracheophyta</taxon>
        <taxon>Spermatophyta</taxon>
        <taxon>Magnoliopsida</taxon>
        <taxon>eudicotyledons</taxon>
        <taxon>Gunneridae</taxon>
        <taxon>Pentapetalae</taxon>
        <taxon>rosids</taxon>
        <taxon>fabids</taxon>
        <taxon>Fabales</taxon>
        <taxon>Fabaceae</taxon>
        <taxon>Papilionoideae</taxon>
        <taxon>50 kb inversion clade</taxon>
        <taxon>genistoids sensu lato</taxon>
        <taxon>core genistoids</taxon>
        <taxon>Genisteae</taxon>
        <taxon>Lupinus</taxon>
    </lineage>
</organism>
<keyword evidence="2" id="KW-1185">Reference proteome</keyword>
<name>A0A6A4NRG5_LUPAL</name>
<dbReference type="AlphaFoldDB" id="A0A6A4NRG5"/>
<dbReference type="Proteomes" id="UP000447434">
    <property type="component" value="Chromosome 21"/>
</dbReference>
<dbReference type="EMBL" id="WOCE01000021">
    <property type="protein sequence ID" value="KAE9589969.1"/>
    <property type="molecule type" value="Genomic_DNA"/>
</dbReference>
<evidence type="ECO:0000313" key="1">
    <source>
        <dbReference type="EMBL" id="KAE9589969.1"/>
    </source>
</evidence>
<accession>A0A6A4NRG5</accession>
<proteinExistence type="predicted"/>
<protein>
    <submittedName>
        <fullName evidence="1">Uncharacterized protein</fullName>
    </submittedName>
</protein>
<comment type="caution">
    <text evidence="1">The sequence shown here is derived from an EMBL/GenBank/DDBJ whole genome shotgun (WGS) entry which is preliminary data.</text>
</comment>
<gene>
    <name evidence="1" type="ORF">Lalb_Chr21g0314541</name>
</gene>
<sequence>MYLIFQLVFPVLSLSSSLFYLSTHFFCIRLYVHQPTQMCDLSFFFVLLVIFF</sequence>
<evidence type="ECO:0000313" key="2">
    <source>
        <dbReference type="Proteomes" id="UP000447434"/>
    </source>
</evidence>
<reference evidence="2" key="1">
    <citation type="journal article" date="2020" name="Nat. Commun.">
        <title>Genome sequence of the cluster root forming white lupin.</title>
        <authorList>
            <person name="Hufnagel B."/>
            <person name="Marques A."/>
            <person name="Soriano A."/>
            <person name="Marques L."/>
            <person name="Divol F."/>
            <person name="Doumas P."/>
            <person name="Sallet E."/>
            <person name="Mancinotti D."/>
            <person name="Carrere S."/>
            <person name="Marande W."/>
            <person name="Arribat S."/>
            <person name="Keller J."/>
            <person name="Huneau C."/>
            <person name="Blein T."/>
            <person name="Aime D."/>
            <person name="Laguerre M."/>
            <person name="Taylor J."/>
            <person name="Schubert V."/>
            <person name="Nelson M."/>
            <person name="Geu-Flores F."/>
            <person name="Crespi M."/>
            <person name="Gallardo-Guerrero K."/>
            <person name="Delaux P.-M."/>
            <person name="Salse J."/>
            <person name="Berges H."/>
            <person name="Guyot R."/>
            <person name="Gouzy J."/>
            <person name="Peret B."/>
        </authorList>
    </citation>
    <scope>NUCLEOTIDE SEQUENCE [LARGE SCALE GENOMIC DNA]</scope>
    <source>
        <strain evidence="2">cv. Amiga</strain>
    </source>
</reference>